<dbReference type="GO" id="GO:0004499">
    <property type="term" value="F:N,N-dimethylaniline monooxygenase activity"/>
    <property type="evidence" value="ECO:0007669"/>
    <property type="project" value="InterPro"/>
</dbReference>
<dbReference type="SUPFAM" id="SSF51905">
    <property type="entry name" value="FAD/NAD(P)-binding domain"/>
    <property type="match status" value="3"/>
</dbReference>
<evidence type="ECO:0000256" key="2">
    <source>
        <dbReference type="ARBA" id="ARBA00010139"/>
    </source>
</evidence>
<dbReference type="Pfam" id="PF13450">
    <property type="entry name" value="NAD_binding_8"/>
    <property type="match status" value="1"/>
</dbReference>
<dbReference type="VEuPathDB" id="FungiDB:PV10_07284"/>
<dbReference type="PANTHER" id="PTHR42877:SF8">
    <property type="entry name" value="MONOOXYGENASE"/>
    <property type="match status" value="1"/>
</dbReference>
<dbReference type="Gene3D" id="3.50.50.60">
    <property type="entry name" value="FAD/NAD(P)-binding domain"/>
    <property type="match status" value="2"/>
</dbReference>
<dbReference type="InterPro" id="IPR051209">
    <property type="entry name" value="FAD-bind_Monooxygenase_sf"/>
</dbReference>
<comment type="similarity">
    <text evidence="2">Belongs to the FAD-binding monooxygenase family.</text>
</comment>
<reference evidence="3 4" key="1">
    <citation type="submission" date="2017-03" db="EMBL/GenBank/DDBJ databases">
        <title>Genomes of endolithic fungi from Antarctica.</title>
        <authorList>
            <person name="Coleine C."/>
            <person name="Masonjones S."/>
            <person name="Stajich J.E."/>
        </authorList>
    </citation>
    <scope>NUCLEOTIDE SEQUENCE [LARGE SCALE GENOMIC DNA]</scope>
    <source>
        <strain evidence="3 4">CCFEE 6314</strain>
    </source>
</reference>
<accession>A0A438NFK7</accession>
<comment type="caution">
    <text evidence="3">The sequence shown here is derived from an EMBL/GenBank/DDBJ whole genome shotgun (WGS) entry which is preliminary data.</text>
</comment>
<proteinExistence type="inferred from homology"/>
<evidence type="ECO:0008006" key="5">
    <source>
        <dbReference type="Google" id="ProtNLM"/>
    </source>
</evidence>
<dbReference type="EMBL" id="NAJM01000004">
    <property type="protein sequence ID" value="RVX74505.1"/>
    <property type="molecule type" value="Genomic_DNA"/>
</dbReference>
<gene>
    <name evidence="3" type="ORF">B0A52_01631</name>
</gene>
<dbReference type="OrthoDB" id="74360at2759"/>
<dbReference type="AlphaFoldDB" id="A0A438NFK7"/>
<dbReference type="PANTHER" id="PTHR42877">
    <property type="entry name" value="L-ORNITHINE N(5)-MONOOXYGENASE-RELATED"/>
    <property type="match status" value="1"/>
</dbReference>
<organism evidence="3 4">
    <name type="scientific">Exophiala mesophila</name>
    <name type="common">Black yeast-like fungus</name>
    <dbReference type="NCBI Taxonomy" id="212818"/>
    <lineage>
        <taxon>Eukaryota</taxon>
        <taxon>Fungi</taxon>
        <taxon>Dikarya</taxon>
        <taxon>Ascomycota</taxon>
        <taxon>Pezizomycotina</taxon>
        <taxon>Eurotiomycetes</taxon>
        <taxon>Chaetothyriomycetidae</taxon>
        <taxon>Chaetothyriales</taxon>
        <taxon>Herpotrichiellaceae</taxon>
        <taxon>Exophiala</taxon>
    </lineage>
</organism>
<evidence type="ECO:0000256" key="1">
    <source>
        <dbReference type="ARBA" id="ARBA00001974"/>
    </source>
</evidence>
<name>A0A438NFK7_EXOME</name>
<evidence type="ECO:0000313" key="4">
    <source>
        <dbReference type="Proteomes" id="UP000288859"/>
    </source>
</evidence>
<comment type="cofactor">
    <cofactor evidence="1">
        <name>FAD</name>
        <dbReference type="ChEBI" id="CHEBI:57692"/>
    </cofactor>
</comment>
<dbReference type="GO" id="GO:0050661">
    <property type="term" value="F:NADP binding"/>
    <property type="evidence" value="ECO:0007669"/>
    <property type="project" value="InterPro"/>
</dbReference>
<dbReference type="InterPro" id="IPR036188">
    <property type="entry name" value="FAD/NAD-bd_sf"/>
</dbReference>
<dbReference type="Proteomes" id="UP000288859">
    <property type="component" value="Unassembled WGS sequence"/>
</dbReference>
<evidence type="ECO:0000313" key="3">
    <source>
        <dbReference type="EMBL" id="RVX74505.1"/>
    </source>
</evidence>
<protein>
    <recommendedName>
        <fullName evidence="5">FAD/NAD(P)-binding domain-containing protein</fullName>
    </recommendedName>
</protein>
<sequence length="614" mass="69593">MTVENTTNGASPNGGTVRPKLVIDEDHYLYQPKKLRIVGIGAGLSGIILAYKAKHEHKMTDEYCDVQIYERLPEAGGTWKQWKYPGVACDVPAANYALTFAPNPNWSHFYSGGEEIGKYCDSVVDGFDLRDVMSFNSKVKSAIWNEEDGQWHFVIEKNGQIIHDTAHIFFNGSGFTTDWNWPDIPGIDRYKGKLIHAAQWDTSYDYTGKNVALLGNGSTGIQILPAIQPDVKHLTTFIRSPTWITPGFAAEHTPTGDGANFKYSEEQRALWRKDPEAYFKYRKQMEEEFNLAYNFTNANSELQKQRHELVKQMMEEGLKDMDPELRKKLIPDWAVGCRRITPGEGYLAGLQKSNVSIETNEITELTETGLKVTSGKEYEFDLIICATGFDASLKPHFDIIGEKGKKLGDGWVQEDGPPCYMGRCYSGFPNMFMSLAANSVFAHGSLIPALDLGVDYMLRAAKRMSEEGIKSMSLKQEAWEEFDAYQREFNKRTVWETPCRSWYKSNTKNGKALQYPGSVLHFRQVMDRIRWEDYNLKYWSGNRFVDLMRNGLTGVEVNGGDTAYYYFDQRPTKACGEEYQGTDKIVTRDMLTDEKDGVPGKQTVTEVSGNIISV</sequence>
<dbReference type="GO" id="GO:0050660">
    <property type="term" value="F:flavin adenine dinucleotide binding"/>
    <property type="evidence" value="ECO:0007669"/>
    <property type="project" value="InterPro"/>
</dbReference>